<organism evidence="2 3">
    <name type="scientific">Xanthomonas perforans</name>
    <dbReference type="NCBI Taxonomy" id="442694"/>
    <lineage>
        <taxon>Bacteria</taxon>
        <taxon>Pseudomonadati</taxon>
        <taxon>Pseudomonadota</taxon>
        <taxon>Gammaproteobacteria</taxon>
        <taxon>Lysobacterales</taxon>
        <taxon>Lysobacteraceae</taxon>
        <taxon>Xanthomonas</taxon>
    </lineage>
</organism>
<dbReference type="Proteomes" id="UP000289372">
    <property type="component" value="Unassembled WGS sequence"/>
</dbReference>
<reference evidence="2 3" key="1">
    <citation type="submission" date="2018-02" db="EMBL/GenBank/DDBJ databases">
        <title>Characterization of Xanthomonas diversity in transplant houses and field plants.</title>
        <authorList>
            <person name="Abrahamian P."/>
            <person name="Timilsina S."/>
            <person name="Minsavage G.V."/>
            <person name="Goss E.M."/>
            <person name="Jones J.B."/>
            <person name="Vallad G.E."/>
        </authorList>
    </citation>
    <scope>NUCLEOTIDE SEQUENCE [LARGE SCALE GENOMIC DNA]</scope>
    <source>
        <strain evidence="2 3">GEV2132</strain>
    </source>
</reference>
<comment type="caution">
    <text evidence="2">The sequence shown here is derived from an EMBL/GenBank/DDBJ whole genome shotgun (WGS) entry which is preliminary data.</text>
</comment>
<accession>A0AAQ0YNK6</accession>
<dbReference type="AlphaFoldDB" id="A0AAQ0YNK6"/>
<proteinExistence type="predicted"/>
<feature type="region of interest" description="Disordered" evidence="1">
    <location>
        <begin position="1"/>
        <end position="24"/>
    </location>
</feature>
<evidence type="ECO:0000313" key="3">
    <source>
        <dbReference type="Proteomes" id="UP000289372"/>
    </source>
</evidence>
<evidence type="ECO:0000313" key="2">
    <source>
        <dbReference type="EMBL" id="RXD54156.1"/>
    </source>
</evidence>
<dbReference type="EMBL" id="PUUL01000050">
    <property type="protein sequence ID" value="RXD54156.1"/>
    <property type="molecule type" value="Genomic_DNA"/>
</dbReference>
<sequence>MANASLPHGRARLPARAPSPSPAVSATRFLGRWRGNPWQSGWGAGHCAIPSAGSADGGGSAV</sequence>
<gene>
    <name evidence="2" type="ORF">DB769_09840</name>
</gene>
<name>A0AAQ0YNK6_XANPE</name>
<protein>
    <submittedName>
        <fullName evidence="2">Uncharacterized protein</fullName>
    </submittedName>
</protein>
<feature type="compositionally biased region" description="Low complexity" evidence="1">
    <location>
        <begin position="12"/>
        <end position="24"/>
    </location>
</feature>
<evidence type="ECO:0000256" key="1">
    <source>
        <dbReference type="SAM" id="MobiDB-lite"/>
    </source>
</evidence>